<dbReference type="EMBL" id="SRMQ01000016">
    <property type="protein sequence ID" value="TGJ75495.1"/>
    <property type="molecule type" value="Genomic_DNA"/>
</dbReference>
<dbReference type="Proteomes" id="UP000297714">
    <property type="component" value="Unassembled WGS sequence"/>
</dbReference>
<sequence length="516" mass="59023">MNTNIDFNNLDQVRQVIQNYIYNDGCAYKKFAKQAQQGFDYYNNHDDVKRFGAAAINEVNKFLKLKGSNPLHSADNRISVNRHRVAVDQKVGYLFSIPPQFDIPSDDTDKDDEALLQRVNNTIGTQWPKVIRQLGIDASNTGRAWLTYWVDNETKKFDYWYLNPMTVVPIYDRSTVKKRLKYLLRVYAFNDANGCPVTRYELWSDTQVAYLIRPEATGASQKPAIAYDTLPDGSWNIQPHNYGRIPFIEFRNNAKALPDLIMYKDIIDALDKLMSGFANDIDDLQEIVWVIKNYNGERSAPVYDNDGKQMLGEDGKPITRPVDPVLLMKAKKWIGVDDQGGVDAVRGEIPYEARSKFREILNDEFWTAAMAVNPNPPTAGNQSGVYIDYLYGLLELKSGLMETEFRDSIDEFLWAILHHLGADESKQFVQTWKRTKPQNATEISQIIAQTPDTVMSDETKTKVHPLVTDWQAERAQVEKEQTDREKNLLDKYTRLAGAPEQEKPSERREPNDGGVA</sequence>
<feature type="region of interest" description="Disordered" evidence="1">
    <location>
        <begin position="475"/>
        <end position="516"/>
    </location>
</feature>
<comment type="caution">
    <text evidence="2">The sequence shown here is derived from an EMBL/GenBank/DDBJ whole genome shotgun (WGS) entry which is preliminary data.</text>
</comment>
<accession>A0A4Z0Y7J5</accession>
<feature type="compositionally biased region" description="Basic and acidic residues" evidence="1">
    <location>
        <begin position="500"/>
        <end position="516"/>
    </location>
</feature>
<protein>
    <submittedName>
        <fullName evidence="2">Phage portal protein, SPP1 Gp6-like</fullName>
    </submittedName>
</protein>
<dbReference type="InterPro" id="IPR021145">
    <property type="entry name" value="Portal_protein_SPP1_Gp6-like"/>
</dbReference>
<keyword evidence="3" id="KW-1185">Reference proteome</keyword>
<evidence type="ECO:0000313" key="3">
    <source>
        <dbReference type="Proteomes" id="UP000297714"/>
    </source>
</evidence>
<dbReference type="RefSeq" id="WP_135661046.1">
    <property type="nucleotide sequence ID" value="NZ_SRMQ01000016.1"/>
</dbReference>
<name>A0A4Z0Y7J5_9FIRM</name>
<dbReference type="Pfam" id="PF05133">
    <property type="entry name" value="SPP1_portal"/>
    <property type="match status" value="1"/>
</dbReference>
<evidence type="ECO:0000256" key="1">
    <source>
        <dbReference type="SAM" id="MobiDB-lite"/>
    </source>
</evidence>
<evidence type="ECO:0000313" key="2">
    <source>
        <dbReference type="EMBL" id="TGJ75495.1"/>
    </source>
</evidence>
<reference evidence="2 3" key="1">
    <citation type="submission" date="2019-04" db="EMBL/GenBank/DDBJ databases">
        <authorList>
            <person name="Poehlein A."/>
            <person name="Bengelsdorf F.R."/>
            <person name="Duerre P."/>
            <person name="Daniel R."/>
        </authorList>
    </citation>
    <scope>NUCLEOTIDE SEQUENCE [LARGE SCALE GENOMIC DNA]</scope>
    <source>
        <strain evidence="2 3">BS-1</strain>
    </source>
</reference>
<gene>
    <name evidence="2" type="ORF">CAGA_23740</name>
</gene>
<feature type="compositionally biased region" description="Basic and acidic residues" evidence="1">
    <location>
        <begin position="475"/>
        <end position="493"/>
    </location>
</feature>
<organism evidence="2 3">
    <name type="scientific">Caproiciproducens galactitolivorans</name>
    <dbReference type="NCBI Taxonomy" id="642589"/>
    <lineage>
        <taxon>Bacteria</taxon>
        <taxon>Bacillati</taxon>
        <taxon>Bacillota</taxon>
        <taxon>Clostridia</taxon>
        <taxon>Eubacteriales</taxon>
        <taxon>Acutalibacteraceae</taxon>
        <taxon>Caproiciproducens</taxon>
    </lineage>
</organism>
<dbReference type="OrthoDB" id="1697867at2"/>
<proteinExistence type="predicted"/>
<dbReference type="AlphaFoldDB" id="A0A4Z0Y7J5"/>